<evidence type="ECO:0000259" key="1">
    <source>
        <dbReference type="Pfam" id="PF13472"/>
    </source>
</evidence>
<organism evidence="2 3">
    <name type="scientific">Mesorhizobium waimense</name>
    <dbReference type="NCBI Taxonomy" id="1300307"/>
    <lineage>
        <taxon>Bacteria</taxon>
        <taxon>Pseudomonadati</taxon>
        <taxon>Pseudomonadota</taxon>
        <taxon>Alphaproteobacteria</taxon>
        <taxon>Hyphomicrobiales</taxon>
        <taxon>Phyllobacteriaceae</taxon>
        <taxon>Mesorhizobium</taxon>
    </lineage>
</organism>
<dbReference type="Gene3D" id="3.40.50.1110">
    <property type="entry name" value="SGNH hydrolase"/>
    <property type="match status" value="1"/>
</dbReference>
<accession>A0A3A5KYB7</accession>
<reference evidence="2 3" key="1">
    <citation type="submission" date="2018-09" db="EMBL/GenBank/DDBJ databases">
        <title>Mesorhizobium carmichaelinearum sp. nov. isolated from Carmichaelinea spp. root nodules in New Zealand.</title>
        <authorList>
            <person name="De Meyer S.E."/>
        </authorList>
    </citation>
    <scope>NUCLEOTIDE SEQUENCE [LARGE SCALE GENOMIC DNA]</scope>
    <source>
        <strain evidence="2 3">ICMP19557</strain>
    </source>
</reference>
<comment type="caution">
    <text evidence="2">The sequence shown here is derived from an EMBL/GenBank/DDBJ whole genome shotgun (WGS) entry which is preliminary data.</text>
</comment>
<evidence type="ECO:0000313" key="3">
    <source>
        <dbReference type="Proteomes" id="UP000272706"/>
    </source>
</evidence>
<evidence type="ECO:0000313" key="2">
    <source>
        <dbReference type="EMBL" id="RJT40688.1"/>
    </source>
</evidence>
<dbReference type="SUPFAM" id="SSF52266">
    <property type="entry name" value="SGNH hydrolase"/>
    <property type="match status" value="1"/>
</dbReference>
<dbReference type="Proteomes" id="UP000272706">
    <property type="component" value="Unassembled WGS sequence"/>
</dbReference>
<dbReference type="EMBL" id="QZWZ01000005">
    <property type="protein sequence ID" value="RJT40688.1"/>
    <property type="molecule type" value="Genomic_DNA"/>
</dbReference>
<name>A0A3A5KYB7_9HYPH</name>
<dbReference type="InterPro" id="IPR013830">
    <property type="entry name" value="SGNH_hydro"/>
</dbReference>
<keyword evidence="2" id="KW-0378">Hydrolase</keyword>
<protein>
    <submittedName>
        <fullName evidence="2">Hydrolase</fullName>
    </submittedName>
</protein>
<gene>
    <name evidence="2" type="ORF">D3227_09095</name>
</gene>
<dbReference type="GO" id="GO:0016788">
    <property type="term" value="F:hydrolase activity, acting on ester bonds"/>
    <property type="evidence" value="ECO:0007669"/>
    <property type="project" value="UniProtKB-ARBA"/>
</dbReference>
<dbReference type="InterPro" id="IPR036514">
    <property type="entry name" value="SGNH_hydro_sf"/>
</dbReference>
<dbReference type="AlphaFoldDB" id="A0A3A5KYB7"/>
<feature type="domain" description="SGNH hydrolase-type esterase" evidence="1">
    <location>
        <begin position="9"/>
        <end position="200"/>
    </location>
</feature>
<sequence>MSSPKNIMCYGDSLTWGWVPVKEGSPTHRYPYDQRWTGVMAAALGAGYHIIEEGLSARTTCLDDPNDPRLNGANYLPSAIASHLPLDLVIVMLGTNDTKSYFRRTPYEIANGMAKLVGQILTSAGGVGTPYPAPKALVIAPPPLTPMPDPWFEGMFGGGHEKSKDLARQYKAMADFMKIDFLNAGDFVTTDGVDGIHFTAGNNAELGRAVADKVKSILEPSKVSTAA</sequence>
<keyword evidence="3" id="KW-1185">Reference proteome</keyword>
<dbReference type="OrthoDB" id="164654at2"/>
<dbReference type="CDD" id="cd01839">
    <property type="entry name" value="SGNH_arylesterase_like"/>
    <property type="match status" value="1"/>
</dbReference>
<dbReference type="RefSeq" id="WP_120013776.1">
    <property type="nucleotide sequence ID" value="NZ_QZWZ01000005.1"/>
</dbReference>
<proteinExistence type="predicted"/>
<dbReference type="Pfam" id="PF13472">
    <property type="entry name" value="Lipase_GDSL_2"/>
    <property type="match status" value="1"/>
</dbReference>